<comment type="caution">
    <text evidence="2">The sequence shown here is derived from an EMBL/GenBank/DDBJ whole genome shotgun (WGS) entry which is preliminary data.</text>
</comment>
<dbReference type="Proteomes" id="UP001501447">
    <property type="component" value="Unassembled WGS sequence"/>
</dbReference>
<evidence type="ECO:0000256" key="1">
    <source>
        <dbReference type="SAM" id="MobiDB-lite"/>
    </source>
</evidence>
<proteinExistence type="predicted"/>
<evidence type="ECO:0000313" key="3">
    <source>
        <dbReference type="Proteomes" id="UP001501447"/>
    </source>
</evidence>
<evidence type="ECO:0000313" key="2">
    <source>
        <dbReference type="EMBL" id="GAA2618779.1"/>
    </source>
</evidence>
<gene>
    <name evidence="2" type="ORF">GCM10009863_35910</name>
</gene>
<name>A0ABN3Q6N7_9ACTN</name>
<accession>A0ABN3Q6N7</accession>
<protein>
    <submittedName>
        <fullName evidence="2">Uncharacterized protein</fullName>
    </submittedName>
</protein>
<reference evidence="2 3" key="1">
    <citation type="journal article" date="2019" name="Int. J. Syst. Evol. Microbiol.">
        <title>The Global Catalogue of Microorganisms (GCM) 10K type strain sequencing project: providing services to taxonomists for standard genome sequencing and annotation.</title>
        <authorList>
            <consortium name="The Broad Institute Genomics Platform"/>
            <consortium name="The Broad Institute Genome Sequencing Center for Infectious Disease"/>
            <person name="Wu L."/>
            <person name="Ma J."/>
        </authorList>
    </citation>
    <scope>NUCLEOTIDE SEQUENCE [LARGE SCALE GENOMIC DNA]</scope>
    <source>
        <strain evidence="2 3">JCM 16373</strain>
    </source>
</reference>
<organism evidence="2 3">
    <name type="scientific">Streptomyces axinellae</name>
    <dbReference type="NCBI Taxonomy" id="552788"/>
    <lineage>
        <taxon>Bacteria</taxon>
        <taxon>Bacillati</taxon>
        <taxon>Actinomycetota</taxon>
        <taxon>Actinomycetes</taxon>
        <taxon>Kitasatosporales</taxon>
        <taxon>Streptomycetaceae</taxon>
        <taxon>Streptomyces</taxon>
    </lineage>
</organism>
<feature type="region of interest" description="Disordered" evidence="1">
    <location>
        <begin position="1"/>
        <end position="115"/>
    </location>
</feature>
<keyword evidence="3" id="KW-1185">Reference proteome</keyword>
<feature type="compositionally biased region" description="Basic and acidic residues" evidence="1">
    <location>
        <begin position="30"/>
        <end position="44"/>
    </location>
</feature>
<dbReference type="EMBL" id="BAAARJ010000011">
    <property type="protein sequence ID" value="GAA2618779.1"/>
    <property type="molecule type" value="Genomic_DNA"/>
</dbReference>
<sequence length="115" mass="11138">MGEGAPVLPAVPADGAPSASRSAGVPEAEVDAKGGAKGGAKDCAESGAEGAWCARGSRATAEGSVPGAARPSDPGPAPRLSGPRPAPRPSDPGRTVRRSAAGPRLRPCAVRPPTA</sequence>